<evidence type="ECO:0000313" key="3">
    <source>
        <dbReference type="Proteomes" id="UP000299102"/>
    </source>
</evidence>
<gene>
    <name evidence="2" type="ORF">EVAR_14222_1</name>
</gene>
<feature type="region of interest" description="Disordered" evidence="1">
    <location>
        <begin position="42"/>
        <end position="75"/>
    </location>
</feature>
<comment type="caution">
    <text evidence="2">The sequence shown here is derived from an EMBL/GenBank/DDBJ whole genome shotgun (WGS) entry which is preliminary data.</text>
</comment>
<dbReference type="EMBL" id="BGZK01000166">
    <property type="protein sequence ID" value="GBP24888.1"/>
    <property type="molecule type" value="Genomic_DNA"/>
</dbReference>
<dbReference type="Proteomes" id="UP000299102">
    <property type="component" value="Unassembled WGS sequence"/>
</dbReference>
<accession>A0A4C1UET0</accession>
<reference evidence="2 3" key="1">
    <citation type="journal article" date="2019" name="Commun. Biol.">
        <title>The bagworm genome reveals a unique fibroin gene that provides high tensile strength.</title>
        <authorList>
            <person name="Kono N."/>
            <person name="Nakamura H."/>
            <person name="Ohtoshi R."/>
            <person name="Tomita M."/>
            <person name="Numata K."/>
            <person name="Arakawa K."/>
        </authorList>
    </citation>
    <scope>NUCLEOTIDE SEQUENCE [LARGE SCALE GENOMIC DNA]</scope>
</reference>
<organism evidence="2 3">
    <name type="scientific">Eumeta variegata</name>
    <name type="common">Bagworm moth</name>
    <name type="synonym">Eumeta japonica</name>
    <dbReference type="NCBI Taxonomy" id="151549"/>
    <lineage>
        <taxon>Eukaryota</taxon>
        <taxon>Metazoa</taxon>
        <taxon>Ecdysozoa</taxon>
        <taxon>Arthropoda</taxon>
        <taxon>Hexapoda</taxon>
        <taxon>Insecta</taxon>
        <taxon>Pterygota</taxon>
        <taxon>Neoptera</taxon>
        <taxon>Endopterygota</taxon>
        <taxon>Lepidoptera</taxon>
        <taxon>Glossata</taxon>
        <taxon>Ditrysia</taxon>
        <taxon>Tineoidea</taxon>
        <taxon>Psychidae</taxon>
        <taxon>Oiketicinae</taxon>
        <taxon>Eumeta</taxon>
    </lineage>
</organism>
<sequence>MNSAHEFPHRWAHQNYQHHYLYGWRSTTVYFTRNFLTCAIEPEARSGENSGSGLDRDEIKDKKRDEDYEEHVAIR</sequence>
<evidence type="ECO:0000256" key="1">
    <source>
        <dbReference type="SAM" id="MobiDB-lite"/>
    </source>
</evidence>
<keyword evidence="3" id="KW-1185">Reference proteome</keyword>
<dbReference type="AlphaFoldDB" id="A0A4C1UET0"/>
<evidence type="ECO:0000313" key="2">
    <source>
        <dbReference type="EMBL" id="GBP24888.1"/>
    </source>
</evidence>
<name>A0A4C1UET0_EUMVA</name>
<protein>
    <submittedName>
        <fullName evidence="2">Uncharacterized protein</fullName>
    </submittedName>
</protein>
<feature type="compositionally biased region" description="Basic and acidic residues" evidence="1">
    <location>
        <begin position="54"/>
        <end position="75"/>
    </location>
</feature>
<proteinExistence type="predicted"/>